<proteinExistence type="predicted"/>
<accession>A0ABR9QM79</accession>
<keyword evidence="3" id="KW-1185">Reference proteome</keyword>
<evidence type="ECO:0000256" key="1">
    <source>
        <dbReference type="SAM" id="MobiDB-lite"/>
    </source>
</evidence>
<reference evidence="2 3" key="1">
    <citation type="submission" date="2020-10" db="EMBL/GenBank/DDBJ databases">
        <title>Bacillus sp. HD4P25, an endophyte from a halophyte.</title>
        <authorList>
            <person name="Sun J.-Q."/>
        </authorList>
    </citation>
    <scope>NUCLEOTIDE SEQUENCE [LARGE SCALE GENOMIC DNA]</scope>
    <source>
        <strain evidence="2 3">YIM 93174</strain>
    </source>
</reference>
<feature type="region of interest" description="Disordered" evidence="1">
    <location>
        <begin position="24"/>
        <end position="46"/>
    </location>
</feature>
<dbReference type="Proteomes" id="UP001516662">
    <property type="component" value="Unassembled WGS sequence"/>
</dbReference>
<gene>
    <name evidence="2" type="ORF">IMZ08_16210</name>
</gene>
<dbReference type="EMBL" id="JADCLJ010000022">
    <property type="protein sequence ID" value="MBE4909597.1"/>
    <property type="molecule type" value="Genomic_DNA"/>
</dbReference>
<protein>
    <submittedName>
        <fullName evidence="2">Uncharacterized protein</fullName>
    </submittedName>
</protein>
<sequence>MTKKDQTPSNQVDQKALLNEKVEKARENNFEGDHIRQTSPGGVPRQ</sequence>
<evidence type="ECO:0000313" key="3">
    <source>
        <dbReference type="Proteomes" id="UP001516662"/>
    </source>
</evidence>
<evidence type="ECO:0000313" key="2">
    <source>
        <dbReference type="EMBL" id="MBE4909597.1"/>
    </source>
</evidence>
<feature type="compositionally biased region" description="Basic and acidic residues" evidence="1">
    <location>
        <begin position="24"/>
        <end position="36"/>
    </location>
</feature>
<comment type="caution">
    <text evidence="2">The sequence shown here is derived from an EMBL/GenBank/DDBJ whole genome shotgun (WGS) entry which is preliminary data.</text>
</comment>
<organism evidence="2 3">
    <name type="scientific">Litchfieldia luteola</name>
    <dbReference type="NCBI Taxonomy" id="682179"/>
    <lineage>
        <taxon>Bacteria</taxon>
        <taxon>Bacillati</taxon>
        <taxon>Bacillota</taxon>
        <taxon>Bacilli</taxon>
        <taxon>Bacillales</taxon>
        <taxon>Bacillaceae</taxon>
        <taxon>Litchfieldia</taxon>
    </lineage>
</organism>
<dbReference type="RefSeq" id="WP_193538400.1">
    <property type="nucleotide sequence ID" value="NZ_JADCLJ010000022.1"/>
</dbReference>
<name>A0ABR9QM79_9BACI</name>